<evidence type="ECO:0000313" key="1">
    <source>
        <dbReference type="EMBL" id="ASO21607.1"/>
    </source>
</evidence>
<evidence type="ECO:0000313" key="2">
    <source>
        <dbReference type="Proteomes" id="UP000204221"/>
    </source>
</evidence>
<gene>
    <name evidence="1" type="ORF">AHOG_19945</name>
</gene>
<keyword evidence="2" id="KW-1185">Reference proteome</keyword>
<protein>
    <submittedName>
        <fullName evidence="1">Uncharacterized protein</fullName>
    </submittedName>
</protein>
<reference evidence="1 2" key="1">
    <citation type="submission" date="2017-07" db="EMBL/GenBank/DDBJ databases">
        <title>Complete genome sequence of Actinoalloteichus hoggarensis DSM 45943, type strain of Actinoalloteichus hoggarensis.</title>
        <authorList>
            <person name="Ruckert C."/>
            <person name="Nouioui I."/>
            <person name="Willmese J."/>
            <person name="van Wezel G."/>
            <person name="Klenk H.-P."/>
            <person name="Kalinowski J."/>
            <person name="Zotchev S.B."/>
        </authorList>
    </citation>
    <scope>NUCLEOTIDE SEQUENCE [LARGE SCALE GENOMIC DNA]</scope>
    <source>
        <strain evidence="1 2">DSM 45943</strain>
    </source>
</reference>
<dbReference type="EMBL" id="CP022521">
    <property type="protein sequence ID" value="ASO21607.1"/>
    <property type="molecule type" value="Genomic_DNA"/>
</dbReference>
<proteinExistence type="predicted"/>
<dbReference type="Proteomes" id="UP000204221">
    <property type="component" value="Chromosome"/>
</dbReference>
<organism evidence="1 2">
    <name type="scientific">Actinoalloteichus hoggarensis</name>
    <dbReference type="NCBI Taxonomy" id="1470176"/>
    <lineage>
        <taxon>Bacteria</taxon>
        <taxon>Bacillati</taxon>
        <taxon>Actinomycetota</taxon>
        <taxon>Actinomycetes</taxon>
        <taxon>Pseudonocardiales</taxon>
        <taxon>Pseudonocardiaceae</taxon>
        <taxon>Actinoalloteichus</taxon>
    </lineage>
</organism>
<dbReference type="AlphaFoldDB" id="A0A221W8D3"/>
<name>A0A221W8D3_9PSEU</name>
<sequence length="44" mass="4815">MCFADVITEPDGTVTAYCYCGWVEYGHTPETADDAAESHQNSTK</sequence>
<dbReference type="KEGG" id="ahg:AHOG_19945"/>
<accession>A0A221W8D3</accession>